<dbReference type="InterPro" id="IPR014875">
    <property type="entry name" value="Mor_transcription_activator"/>
</dbReference>
<accession>A0A448Q0F1</accession>
<dbReference type="InterPro" id="IPR052411">
    <property type="entry name" value="c-mor_Regulatory_Protein"/>
</dbReference>
<dbReference type="Gene3D" id="1.10.10.60">
    <property type="entry name" value="Homeodomain-like"/>
    <property type="match status" value="1"/>
</dbReference>
<dbReference type="Pfam" id="PF08765">
    <property type="entry name" value="Mor"/>
    <property type="match status" value="1"/>
</dbReference>
<protein>
    <submittedName>
        <fullName evidence="2">Bacteriophage transcriptional regulator</fullName>
    </submittedName>
</protein>
<dbReference type="SUPFAM" id="SSF46689">
    <property type="entry name" value="Homeodomain-like"/>
    <property type="match status" value="1"/>
</dbReference>
<dbReference type="PANTHER" id="PTHR37812">
    <property type="entry name" value="MU-LIKE PROPHAGE FLUMU PROTEIN C"/>
    <property type="match status" value="1"/>
</dbReference>
<dbReference type="EMBL" id="LR134481">
    <property type="protein sequence ID" value="VEI30378.1"/>
    <property type="molecule type" value="Genomic_DNA"/>
</dbReference>
<evidence type="ECO:0000313" key="3">
    <source>
        <dbReference type="Proteomes" id="UP000268879"/>
    </source>
</evidence>
<feature type="domain" description="Mor transcription activator" evidence="1">
    <location>
        <begin position="15"/>
        <end position="122"/>
    </location>
</feature>
<dbReference type="AlphaFoldDB" id="A0A448Q0F1"/>
<reference evidence="2 3" key="1">
    <citation type="submission" date="2018-12" db="EMBL/GenBank/DDBJ databases">
        <authorList>
            <consortium name="Pathogen Informatics"/>
        </authorList>
    </citation>
    <scope>NUCLEOTIDE SEQUENCE [LARGE SCALE GENOMIC DNA]</scope>
    <source>
        <strain evidence="2 3">NCTC10665</strain>
    </source>
</reference>
<dbReference type="InterPro" id="IPR009057">
    <property type="entry name" value="Homeodomain-like_sf"/>
</dbReference>
<gene>
    <name evidence="2" type="ORF">NCTC10665_00881</name>
</gene>
<dbReference type="RefSeq" id="WP_126470455.1">
    <property type="nucleotide sequence ID" value="NZ_LR134481.1"/>
</dbReference>
<name>A0A448Q0F1_HAEPA</name>
<dbReference type="Proteomes" id="UP000268879">
    <property type="component" value="Chromosome"/>
</dbReference>
<dbReference type="PANTHER" id="PTHR37812:SF1">
    <property type="entry name" value="MU-LIKE PROPHAGE FLUMU PROTEIN C"/>
    <property type="match status" value="1"/>
</dbReference>
<proteinExistence type="predicted"/>
<evidence type="ECO:0000259" key="1">
    <source>
        <dbReference type="Pfam" id="PF08765"/>
    </source>
</evidence>
<evidence type="ECO:0000313" key="2">
    <source>
        <dbReference type="EMBL" id="VEI30378.1"/>
    </source>
</evidence>
<sequence length="126" mass="14725">MLNASNEQIETFNEKAPEILADLAKHTEVKIKEKIADIEPKLAQQISIEVANHIAQCWGGEVIYIPRNLVLLLNERDRKIFNEFNGTNHRELARKYNVSMQWIYQIVKKITKEEIARRQFDMFGNA</sequence>
<organism evidence="2 3">
    <name type="scientific">Haemophilus parainfluenzae</name>
    <dbReference type="NCBI Taxonomy" id="729"/>
    <lineage>
        <taxon>Bacteria</taxon>
        <taxon>Pseudomonadati</taxon>
        <taxon>Pseudomonadota</taxon>
        <taxon>Gammaproteobacteria</taxon>
        <taxon>Pasteurellales</taxon>
        <taxon>Pasteurellaceae</taxon>
        <taxon>Haemophilus</taxon>
    </lineage>
</organism>